<comment type="caution">
    <text evidence="2">The sequence shown here is derived from an EMBL/GenBank/DDBJ whole genome shotgun (WGS) entry which is preliminary data.</text>
</comment>
<proteinExistence type="predicted"/>
<dbReference type="Proteomes" id="UP001066276">
    <property type="component" value="Chromosome 5"/>
</dbReference>
<evidence type="ECO:0000256" key="1">
    <source>
        <dbReference type="SAM" id="MobiDB-lite"/>
    </source>
</evidence>
<evidence type="ECO:0000313" key="2">
    <source>
        <dbReference type="EMBL" id="KAJ1150965.1"/>
    </source>
</evidence>
<reference evidence="2" key="1">
    <citation type="journal article" date="2022" name="bioRxiv">
        <title>Sequencing and chromosome-scale assembly of the giantPleurodeles waltlgenome.</title>
        <authorList>
            <person name="Brown T."/>
            <person name="Elewa A."/>
            <person name="Iarovenko S."/>
            <person name="Subramanian E."/>
            <person name="Araus A.J."/>
            <person name="Petzold A."/>
            <person name="Susuki M."/>
            <person name="Suzuki K.-i.T."/>
            <person name="Hayashi T."/>
            <person name="Toyoda A."/>
            <person name="Oliveira C."/>
            <person name="Osipova E."/>
            <person name="Leigh N.D."/>
            <person name="Simon A."/>
            <person name="Yun M.H."/>
        </authorList>
    </citation>
    <scope>NUCLEOTIDE SEQUENCE</scope>
    <source>
        <strain evidence="2">20211129_DDA</strain>
        <tissue evidence="2">Liver</tissue>
    </source>
</reference>
<gene>
    <name evidence="2" type="ORF">NDU88_003752</name>
</gene>
<dbReference type="EMBL" id="JANPWB010000009">
    <property type="protein sequence ID" value="KAJ1150965.1"/>
    <property type="molecule type" value="Genomic_DNA"/>
</dbReference>
<evidence type="ECO:0000313" key="3">
    <source>
        <dbReference type="Proteomes" id="UP001066276"/>
    </source>
</evidence>
<accession>A0AAV7RJG3</accession>
<feature type="region of interest" description="Disordered" evidence="1">
    <location>
        <begin position="64"/>
        <end position="155"/>
    </location>
</feature>
<feature type="compositionally biased region" description="Polar residues" evidence="1">
    <location>
        <begin position="99"/>
        <end position="118"/>
    </location>
</feature>
<keyword evidence="3" id="KW-1185">Reference proteome</keyword>
<name>A0AAV7RJG3_PLEWA</name>
<organism evidence="2 3">
    <name type="scientific">Pleurodeles waltl</name>
    <name type="common">Iberian ribbed newt</name>
    <dbReference type="NCBI Taxonomy" id="8319"/>
    <lineage>
        <taxon>Eukaryota</taxon>
        <taxon>Metazoa</taxon>
        <taxon>Chordata</taxon>
        <taxon>Craniata</taxon>
        <taxon>Vertebrata</taxon>
        <taxon>Euteleostomi</taxon>
        <taxon>Amphibia</taxon>
        <taxon>Batrachia</taxon>
        <taxon>Caudata</taxon>
        <taxon>Salamandroidea</taxon>
        <taxon>Salamandridae</taxon>
        <taxon>Pleurodelinae</taxon>
        <taxon>Pleurodeles</taxon>
    </lineage>
</organism>
<protein>
    <submittedName>
        <fullName evidence="2">Uncharacterized protein</fullName>
    </submittedName>
</protein>
<sequence>MRPSNRSGGSVDPEVGHAHSEGRTLAQIHLGSIGYGWGITIRVPCAAPLSAYLVGAGALKCAIREGPPSAGAASEQRQAAPSRPRPQWCVRGSGAPRQPKNTSQLSQEPPRHLQTTLPRASGQRYRCARRNVPGPAQSSELRVRSGHHLGSTPGV</sequence>
<dbReference type="AlphaFoldDB" id="A0AAV7RJG3"/>